<dbReference type="FunFam" id="3.30.70.1560:FF:000001">
    <property type="entry name" value="Pseudouridine synthase"/>
    <property type="match status" value="1"/>
</dbReference>
<comment type="catalytic activity">
    <reaction evidence="5">
        <text>uridine(2605) in 23S rRNA = pseudouridine(2605) in 23S rRNA</text>
        <dbReference type="Rhea" id="RHEA:42520"/>
        <dbReference type="Rhea" id="RHEA-COMP:10095"/>
        <dbReference type="Rhea" id="RHEA-COMP:10096"/>
        <dbReference type="ChEBI" id="CHEBI:65314"/>
        <dbReference type="ChEBI" id="CHEBI:65315"/>
        <dbReference type="EC" id="5.4.99.22"/>
    </reaction>
</comment>
<dbReference type="GO" id="GO:0160139">
    <property type="term" value="F:23S rRNA pseudouridine(2605) synthase activity"/>
    <property type="evidence" value="ECO:0007669"/>
    <property type="project" value="UniProtKB-EC"/>
</dbReference>
<keyword evidence="2" id="KW-0698">rRNA processing</keyword>
<dbReference type="EC" id="5.4.99.-" evidence="8"/>
<name>A0A1H1TNT7_9GAMM</name>
<dbReference type="GO" id="GO:0005829">
    <property type="term" value="C:cytosol"/>
    <property type="evidence" value="ECO:0007669"/>
    <property type="project" value="UniProtKB-ARBA"/>
</dbReference>
<evidence type="ECO:0000256" key="1">
    <source>
        <dbReference type="ARBA" id="ARBA00008348"/>
    </source>
</evidence>
<keyword evidence="12" id="KW-1185">Reference proteome</keyword>
<dbReference type="GO" id="GO:0000455">
    <property type="term" value="P:enzyme-directed rRNA pseudouridine synthesis"/>
    <property type="evidence" value="ECO:0007669"/>
    <property type="project" value="UniProtKB-ARBA"/>
</dbReference>
<dbReference type="CDD" id="cd00165">
    <property type="entry name" value="S4"/>
    <property type="match status" value="1"/>
</dbReference>
<dbReference type="InterPro" id="IPR050343">
    <property type="entry name" value="RsuA_PseudoU_synthase"/>
</dbReference>
<dbReference type="CDD" id="cd02556">
    <property type="entry name" value="PseudoU_synth_RluB"/>
    <property type="match status" value="1"/>
</dbReference>
<evidence type="ECO:0000259" key="10">
    <source>
        <dbReference type="SMART" id="SM00363"/>
    </source>
</evidence>
<dbReference type="SUPFAM" id="SSF55120">
    <property type="entry name" value="Pseudouridine synthase"/>
    <property type="match status" value="1"/>
</dbReference>
<keyword evidence="3 7" id="KW-0694">RNA-binding</keyword>
<dbReference type="OrthoDB" id="9807213at2"/>
<dbReference type="NCBIfam" id="NF007976">
    <property type="entry name" value="PRK10700.1"/>
    <property type="match status" value="1"/>
</dbReference>
<dbReference type="InterPro" id="IPR042092">
    <property type="entry name" value="PsdUridine_s_RsuA/RluB/E/F_cat"/>
</dbReference>
<evidence type="ECO:0000256" key="9">
    <source>
        <dbReference type="SAM" id="MobiDB-lite"/>
    </source>
</evidence>
<proteinExistence type="inferred from homology"/>
<dbReference type="InterPro" id="IPR036986">
    <property type="entry name" value="S4_RNA-bd_sf"/>
</dbReference>
<dbReference type="Gene3D" id="3.30.70.580">
    <property type="entry name" value="Pseudouridine synthase I, catalytic domain, N-terminal subdomain"/>
    <property type="match status" value="1"/>
</dbReference>
<dbReference type="GO" id="GO:0003723">
    <property type="term" value="F:RNA binding"/>
    <property type="evidence" value="ECO:0007669"/>
    <property type="project" value="UniProtKB-KW"/>
</dbReference>
<evidence type="ECO:0000256" key="7">
    <source>
        <dbReference type="PROSITE-ProRule" id="PRU00182"/>
    </source>
</evidence>
<dbReference type="PANTHER" id="PTHR47683">
    <property type="entry name" value="PSEUDOURIDINE SYNTHASE FAMILY PROTEIN-RELATED"/>
    <property type="match status" value="1"/>
</dbReference>
<dbReference type="InterPro" id="IPR018496">
    <property type="entry name" value="PsdUridine_synth_RsuA/RluB_CS"/>
</dbReference>
<accession>A0A1H1TNT7</accession>
<dbReference type="EMBL" id="LT629736">
    <property type="protein sequence ID" value="SDS61933.1"/>
    <property type="molecule type" value="Genomic_DNA"/>
</dbReference>
<sequence length="296" mass="33674">MTDSDESMVPVTGEKLQKVLARMGLGSRREVESWIQAGRVSVNGEPATLGCRIDSLDQVSVDGRPLRRDLASEVTRRVLIYNKPEGEVCTRDDPEGRPTVFAQLPRLKQGRWINIGRLDINTSGLLLFTTDGELANRLMHPSYQMDREYAVRVMGEVDEEMLERLKEGVMLDDGPARFTDVVSSGGEGINRWYHVCLMEGRNREVRRLWESQGVRVNRLKRVRFGPVFLGAEVPVGRYREMKQNEIDTLSAEVGLEPIALPVMTVNDKEKHKRQARKPSMHQARTVRRTKVPLTPR</sequence>
<dbReference type="Pfam" id="PF00849">
    <property type="entry name" value="PseudoU_synth_2"/>
    <property type="match status" value="1"/>
</dbReference>
<dbReference type="InterPro" id="IPR006145">
    <property type="entry name" value="PsdUridine_synth_RsuA/RluA"/>
</dbReference>
<dbReference type="Pfam" id="PF01479">
    <property type="entry name" value="S4"/>
    <property type="match status" value="1"/>
</dbReference>
<dbReference type="PANTHER" id="PTHR47683:SF3">
    <property type="entry name" value="RIBOSOMAL LARGE SUBUNIT PSEUDOURIDINE SYNTHASE B"/>
    <property type="match status" value="1"/>
</dbReference>
<dbReference type="InterPro" id="IPR020094">
    <property type="entry name" value="TruA/RsuA/RluB/E/F_N"/>
</dbReference>
<comment type="function">
    <text evidence="6">Responsible for synthesis of pseudouridine from uracil-2605 in 23S ribosomal RNA.</text>
</comment>
<evidence type="ECO:0000256" key="4">
    <source>
        <dbReference type="ARBA" id="ARBA00023235"/>
    </source>
</evidence>
<evidence type="ECO:0000256" key="3">
    <source>
        <dbReference type="ARBA" id="ARBA00022884"/>
    </source>
</evidence>
<gene>
    <name evidence="11" type="ORF">SAMN05216421_1856</name>
</gene>
<organism evidence="11 12">
    <name type="scientific">Halopseudomonas xinjiangensis</name>
    <dbReference type="NCBI Taxonomy" id="487184"/>
    <lineage>
        <taxon>Bacteria</taxon>
        <taxon>Pseudomonadati</taxon>
        <taxon>Pseudomonadota</taxon>
        <taxon>Gammaproteobacteria</taxon>
        <taxon>Pseudomonadales</taxon>
        <taxon>Pseudomonadaceae</taxon>
        <taxon>Halopseudomonas</taxon>
    </lineage>
</organism>
<dbReference type="Gene3D" id="3.10.290.10">
    <property type="entry name" value="RNA-binding S4 domain"/>
    <property type="match status" value="1"/>
</dbReference>
<feature type="domain" description="RNA-binding S4" evidence="10">
    <location>
        <begin position="14"/>
        <end position="71"/>
    </location>
</feature>
<dbReference type="FunFam" id="3.30.70.580:FF:000009">
    <property type="entry name" value="Pseudouridine synthase"/>
    <property type="match status" value="1"/>
</dbReference>
<reference evidence="12" key="1">
    <citation type="submission" date="2016-10" db="EMBL/GenBank/DDBJ databases">
        <authorList>
            <person name="Varghese N."/>
            <person name="Submissions S."/>
        </authorList>
    </citation>
    <scope>NUCLEOTIDE SEQUENCE [LARGE SCALE GENOMIC DNA]</scope>
    <source>
        <strain evidence="12">NRRL B-51270</strain>
    </source>
</reference>
<feature type="compositionally biased region" description="Basic residues" evidence="9">
    <location>
        <begin position="270"/>
        <end position="290"/>
    </location>
</feature>
<feature type="region of interest" description="Disordered" evidence="9">
    <location>
        <begin position="267"/>
        <end position="296"/>
    </location>
</feature>
<dbReference type="PROSITE" id="PS50889">
    <property type="entry name" value="S4"/>
    <property type="match status" value="1"/>
</dbReference>
<evidence type="ECO:0000313" key="12">
    <source>
        <dbReference type="Proteomes" id="UP000243207"/>
    </source>
</evidence>
<dbReference type="InterPro" id="IPR020103">
    <property type="entry name" value="PsdUridine_synth_cat_dom_sf"/>
</dbReference>
<evidence type="ECO:0000313" key="11">
    <source>
        <dbReference type="EMBL" id="SDS61933.1"/>
    </source>
</evidence>
<dbReference type="FunFam" id="3.10.290.10:FF:000003">
    <property type="entry name" value="Pseudouridine synthase"/>
    <property type="match status" value="1"/>
</dbReference>
<dbReference type="Proteomes" id="UP000243207">
    <property type="component" value="Chromosome I"/>
</dbReference>
<evidence type="ECO:0000256" key="2">
    <source>
        <dbReference type="ARBA" id="ARBA00022552"/>
    </source>
</evidence>
<dbReference type="PROSITE" id="PS01149">
    <property type="entry name" value="PSI_RSU"/>
    <property type="match status" value="1"/>
</dbReference>
<dbReference type="STRING" id="487184.SAMN05216421_1856"/>
<keyword evidence="4 8" id="KW-0413">Isomerase</keyword>
<evidence type="ECO:0000256" key="8">
    <source>
        <dbReference type="RuleBase" id="RU003887"/>
    </source>
</evidence>
<protein>
    <recommendedName>
        <fullName evidence="8">Pseudouridine synthase</fullName>
        <ecNumber evidence="8">5.4.99.-</ecNumber>
    </recommendedName>
</protein>
<evidence type="ECO:0000256" key="5">
    <source>
        <dbReference type="ARBA" id="ARBA00036944"/>
    </source>
</evidence>
<dbReference type="AlphaFoldDB" id="A0A1H1TNT7"/>
<dbReference type="SUPFAM" id="SSF55174">
    <property type="entry name" value="Alpha-L RNA-binding motif"/>
    <property type="match status" value="1"/>
</dbReference>
<evidence type="ECO:0000256" key="6">
    <source>
        <dbReference type="ARBA" id="ARBA00037383"/>
    </source>
</evidence>
<dbReference type="SMART" id="SM00363">
    <property type="entry name" value="S4"/>
    <property type="match status" value="1"/>
</dbReference>
<dbReference type="Gene3D" id="3.30.70.1560">
    <property type="entry name" value="Alpha-L RNA-binding motif"/>
    <property type="match status" value="1"/>
</dbReference>
<dbReference type="NCBIfam" id="TIGR00093">
    <property type="entry name" value="pseudouridine synthase"/>
    <property type="match status" value="1"/>
</dbReference>
<dbReference type="InterPro" id="IPR000748">
    <property type="entry name" value="PsdUridine_synth_RsuA/RluB/E/F"/>
</dbReference>
<dbReference type="InterPro" id="IPR002942">
    <property type="entry name" value="S4_RNA-bd"/>
</dbReference>
<comment type="similarity">
    <text evidence="1 8">Belongs to the pseudouridine synthase RsuA family.</text>
</comment>